<dbReference type="PANTHER" id="PTHR34606">
    <property type="entry name" value="BON DOMAIN-CONTAINING PROTEIN"/>
    <property type="match status" value="1"/>
</dbReference>
<evidence type="ECO:0000313" key="4">
    <source>
        <dbReference type="Proteomes" id="UP000656319"/>
    </source>
</evidence>
<dbReference type="PROSITE" id="PS50914">
    <property type="entry name" value="BON"/>
    <property type="match status" value="1"/>
</dbReference>
<reference evidence="3 4" key="1">
    <citation type="submission" date="2020-10" db="EMBL/GenBank/DDBJ databases">
        <authorList>
            <person name="Peeters C."/>
        </authorList>
    </citation>
    <scope>NUCLEOTIDE SEQUENCE [LARGE SCALE GENOMIC DNA]</scope>
    <source>
        <strain evidence="3 4">LMG 27952</strain>
    </source>
</reference>
<feature type="domain" description="BON" evidence="2">
    <location>
        <begin position="48"/>
        <end position="118"/>
    </location>
</feature>
<proteinExistence type="predicted"/>
<evidence type="ECO:0000259" key="2">
    <source>
        <dbReference type="PROSITE" id="PS50914"/>
    </source>
</evidence>
<feature type="chain" id="PRO_5045825732" description="BON domain-containing protein" evidence="1">
    <location>
        <begin position="25"/>
        <end position="126"/>
    </location>
</feature>
<sequence>MNNRTMLRYAAAVYFAVASVSSWAQGGSQASAAQIAPATPAAAASAPTDRALAANVRGALRAARKQGLKSTFIRVHAHNGAITLSGVVASENQIALATSVAQSVSGVQSVTSKIEVRSNAGIKGSQ</sequence>
<protein>
    <recommendedName>
        <fullName evidence="2">BON domain-containing protein</fullName>
    </recommendedName>
</protein>
<dbReference type="PANTHER" id="PTHR34606:SF15">
    <property type="entry name" value="BON DOMAIN-CONTAINING PROTEIN"/>
    <property type="match status" value="1"/>
</dbReference>
<gene>
    <name evidence="3" type="ORF">LMG27952_07614</name>
</gene>
<dbReference type="Gene3D" id="3.30.1340.30">
    <property type="match status" value="1"/>
</dbReference>
<feature type="signal peptide" evidence="1">
    <location>
        <begin position="1"/>
        <end position="24"/>
    </location>
</feature>
<evidence type="ECO:0000256" key="1">
    <source>
        <dbReference type="SAM" id="SignalP"/>
    </source>
</evidence>
<dbReference type="InterPro" id="IPR007055">
    <property type="entry name" value="BON_dom"/>
</dbReference>
<organism evidence="3 4">
    <name type="scientific">Paraburkholderia hiiakae</name>
    <dbReference type="NCBI Taxonomy" id="1081782"/>
    <lineage>
        <taxon>Bacteria</taxon>
        <taxon>Pseudomonadati</taxon>
        <taxon>Pseudomonadota</taxon>
        <taxon>Betaproteobacteria</taxon>
        <taxon>Burkholderiales</taxon>
        <taxon>Burkholderiaceae</taxon>
        <taxon>Paraburkholderia</taxon>
    </lineage>
</organism>
<evidence type="ECO:0000313" key="3">
    <source>
        <dbReference type="EMBL" id="CAD6561908.1"/>
    </source>
</evidence>
<dbReference type="InterPro" id="IPR051686">
    <property type="entry name" value="Lipoprotein_DolP"/>
</dbReference>
<dbReference type="Pfam" id="PF04972">
    <property type="entry name" value="BON"/>
    <property type="match status" value="1"/>
</dbReference>
<dbReference type="EMBL" id="CAJHCQ010000040">
    <property type="protein sequence ID" value="CAD6561908.1"/>
    <property type="molecule type" value="Genomic_DNA"/>
</dbReference>
<accession>A0ABN7IFT3</accession>
<dbReference type="RefSeq" id="WP_201701018.1">
    <property type="nucleotide sequence ID" value="NZ_CAJHCQ010000040.1"/>
</dbReference>
<keyword evidence="1" id="KW-0732">Signal</keyword>
<comment type="caution">
    <text evidence="3">The sequence shown here is derived from an EMBL/GenBank/DDBJ whole genome shotgun (WGS) entry which is preliminary data.</text>
</comment>
<dbReference type="Proteomes" id="UP000656319">
    <property type="component" value="Unassembled WGS sequence"/>
</dbReference>
<keyword evidence="4" id="KW-1185">Reference proteome</keyword>
<name>A0ABN7IFT3_9BURK</name>